<dbReference type="GO" id="GO:0003824">
    <property type="term" value="F:catalytic activity"/>
    <property type="evidence" value="ECO:0007669"/>
    <property type="project" value="UniProtKB-ARBA"/>
</dbReference>
<dbReference type="PANTHER" id="PTHR43000">
    <property type="entry name" value="DTDP-D-GLUCOSE 4,6-DEHYDRATASE-RELATED"/>
    <property type="match status" value="1"/>
</dbReference>
<gene>
    <name evidence="3" type="ORF">FME351_LOCUS6786</name>
</gene>
<dbReference type="SUPFAM" id="SSF51735">
    <property type="entry name" value="NAD(P)-binding Rossmann-fold domains"/>
    <property type="match status" value="1"/>
</dbReference>
<dbReference type="EMBL" id="CAJNYU010000609">
    <property type="protein sequence ID" value="CAF3376033.1"/>
    <property type="molecule type" value="Genomic_DNA"/>
</dbReference>
<feature type="compositionally biased region" description="Polar residues" evidence="1">
    <location>
        <begin position="92"/>
        <end position="107"/>
    </location>
</feature>
<dbReference type="Pfam" id="PF16363">
    <property type="entry name" value="GDP_Man_Dehyd"/>
    <property type="match status" value="1"/>
</dbReference>
<dbReference type="Gene3D" id="3.40.50.720">
    <property type="entry name" value="NAD(P)-binding Rossmann-like Domain"/>
    <property type="match status" value="1"/>
</dbReference>
<dbReference type="AlphaFoldDB" id="A0A817Y1E3"/>
<evidence type="ECO:0000313" key="3">
    <source>
        <dbReference type="EMBL" id="CAF3376033.1"/>
    </source>
</evidence>
<protein>
    <recommendedName>
        <fullName evidence="2">NAD(P)-binding domain-containing protein</fullName>
    </recommendedName>
</protein>
<comment type="caution">
    <text evidence="3">The sequence shown here is derived from an EMBL/GenBank/DDBJ whole genome shotgun (WGS) entry which is preliminary data.</text>
</comment>
<dbReference type="Proteomes" id="UP000663869">
    <property type="component" value="Unassembled WGS sequence"/>
</dbReference>
<feature type="domain" description="NAD(P)-binding" evidence="2">
    <location>
        <begin position="247"/>
        <end position="376"/>
    </location>
</feature>
<organism evidence="3 4">
    <name type="scientific">Rotaria socialis</name>
    <dbReference type="NCBI Taxonomy" id="392032"/>
    <lineage>
        <taxon>Eukaryota</taxon>
        <taxon>Metazoa</taxon>
        <taxon>Spiralia</taxon>
        <taxon>Gnathifera</taxon>
        <taxon>Rotifera</taxon>
        <taxon>Eurotatoria</taxon>
        <taxon>Bdelloidea</taxon>
        <taxon>Philodinida</taxon>
        <taxon>Philodinidae</taxon>
        <taxon>Rotaria</taxon>
    </lineage>
</organism>
<name>A0A817Y1E3_9BILA</name>
<reference evidence="3" key="1">
    <citation type="submission" date="2021-02" db="EMBL/GenBank/DDBJ databases">
        <authorList>
            <person name="Nowell W R."/>
        </authorList>
    </citation>
    <scope>NUCLEOTIDE SEQUENCE</scope>
</reference>
<dbReference type="InterPro" id="IPR036291">
    <property type="entry name" value="NAD(P)-bd_dom_sf"/>
</dbReference>
<evidence type="ECO:0000313" key="4">
    <source>
        <dbReference type="Proteomes" id="UP000663869"/>
    </source>
</evidence>
<dbReference type="InterPro" id="IPR016040">
    <property type="entry name" value="NAD(P)-bd_dom"/>
</dbReference>
<evidence type="ECO:0000256" key="1">
    <source>
        <dbReference type="SAM" id="MobiDB-lite"/>
    </source>
</evidence>
<proteinExistence type="predicted"/>
<feature type="region of interest" description="Disordered" evidence="1">
    <location>
        <begin position="92"/>
        <end position="122"/>
    </location>
</feature>
<accession>A0A817Y1E3</accession>
<evidence type="ECO:0000259" key="2">
    <source>
        <dbReference type="Pfam" id="PF16363"/>
    </source>
</evidence>
<sequence length="386" mass="43096">MKLTTFGGARDEDVLHWLQDTECIFDQVQLQSSNKYLAIQSYLGDAPLKWFRFNKSNIPDWSSFKIAIVQAYQPSLNSTLFKVKQQPAVNHHNFSSAIDPNGSNSNERFPPSPEIETSTTPEPVINDDQHLIVVIVSELSSPYQLVNQNLIDNPIVDNITHALSSTTTSISSPSLFTAVVDITFVHEDELEKVQSDEISSSSFNVVYMLDSEPISIIKSVQNDDQVNNSHANCAFINHWIETYPNDKIINIDRLDPVANTNNISNPNSSNYSLIVADIKNKDIVLHLCNQYNITHIIHFAVQAYLDNSFGNSVTFTESNVYGTHSVLEASRIYGKILKFIHISTDEVYGEASSGSNQEICLLNPLNPYAATIAAAESELGRKYLYS</sequence>